<name>A0A5C1QLK0_9SPIO</name>
<evidence type="ECO:0000313" key="7">
    <source>
        <dbReference type="Proteomes" id="UP000324209"/>
    </source>
</evidence>
<dbReference type="InterPro" id="IPR023214">
    <property type="entry name" value="HAD_sf"/>
</dbReference>
<dbReference type="SUPFAM" id="SSF56784">
    <property type="entry name" value="HAD-like"/>
    <property type="match status" value="1"/>
</dbReference>
<dbReference type="EMBL" id="CP036150">
    <property type="protein sequence ID" value="QEN07032.1"/>
    <property type="molecule type" value="Genomic_DNA"/>
</dbReference>
<dbReference type="PIRSF" id="PIRSF017434">
    <property type="entry name" value="Purine_5'-nucleotidase"/>
    <property type="match status" value="1"/>
</dbReference>
<gene>
    <name evidence="6" type="ORF">EXM22_03155</name>
</gene>
<dbReference type="RefSeq" id="WP_149485114.1">
    <property type="nucleotide sequence ID" value="NZ_CP036150.1"/>
</dbReference>
<dbReference type="KEGG" id="ock:EXM22_03155"/>
<accession>A0A5C1QLK0</accession>
<dbReference type="PANTHER" id="PTHR12103">
    <property type="entry name" value="5'-NUCLEOTIDASE DOMAIN-CONTAINING"/>
    <property type="match status" value="1"/>
</dbReference>
<keyword evidence="4" id="KW-0460">Magnesium</keyword>
<dbReference type="AlphaFoldDB" id="A0A5C1QLK0"/>
<dbReference type="InterPro" id="IPR036412">
    <property type="entry name" value="HAD-like_sf"/>
</dbReference>
<dbReference type="Pfam" id="PF05761">
    <property type="entry name" value="5_nucleotid"/>
    <property type="match status" value="1"/>
</dbReference>
<dbReference type="Proteomes" id="UP000324209">
    <property type="component" value="Chromosome"/>
</dbReference>
<organism evidence="6 7">
    <name type="scientific">Oceanispirochaeta crateris</name>
    <dbReference type="NCBI Taxonomy" id="2518645"/>
    <lineage>
        <taxon>Bacteria</taxon>
        <taxon>Pseudomonadati</taxon>
        <taxon>Spirochaetota</taxon>
        <taxon>Spirochaetia</taxon>
        <taxon>Spirochaetales</taxon>
        <taxon>Spirochaetaceae</taxon>
        <taxon>Oceanispirochaeta</taxon>
    </lineage>
</organism>
<evidence type="ECO:0000313" key="6">
    <source>
        <dbReference type="EMBL" id="QEN07032.1"/>
    </source>
</evidence>
<evidence type="ECO:0000256" key="3">
    <source>
        <dbReference type="ARBA" id="ARBA00022801"/>
    </source>
</evidence>
<dbReference type="PANTHER" id="PTHR12103:SF22">
    <property type="entry name" value="HAD-SUPERFAMILY HYDROLASE, SUBFAMILY IG, 5'-NUCLEOTIDASE"/>
    <property type="match status" value="1"/>
</dbReference>
<dbReference type="OrthoDB" id="366738at2"/>
<reference evidence="6 7" key="1">
    <citation type="submission" date="2019-02" db="EMBL/GenBank/DDBJ databases">
        <title>Complete Genome Sequence and Methylome Analysis of free living Spirochaetas.</title>
        <authorList>
            <person name="Fomenkov A."/>
            <person name="Dubinina G."/>
            <person name="Leshcheva N."/>
            <person name="Mikheeva N."/>
            <person name="Grabovich M."/>
            <person name="Vincze T."/>
            <person name="Roberts R.J."/>
        </authorList>
    </citation>
    <scope>NUCLEOTIDE SEQUENCE [LARGE SCALE GENOMIC DNA]</scope>
    <source>
        <strain evidence="6 7">K2</strain>
    </source>
</reference>
<dbReference type="GO" id="GO:0008253">
    <property type="term" value="F:5'-nucleotidase activity"/>
    <property type="evidence" value="ECO:0007669"/>
    <property type="project" value="TreeGrafter"/>
</dbReference>
<protein>
    <submittedName>
        <fullName evidence="6">5'-nucleotidase</fullName>
    </submittedName>
</protein>
<proteinExistence type="inferred from homology"/>
<keyword evidence="3" id="KW-0378">Hydrolase</keyword>
<dbReference type="Gene3D" id="3.40.50.1000">
    <property type="entry name" value="HAD superfamily/HAD-like"/>
    <property type="match status" value="1"/>
</dbReference>
<dbReference type="InterPro" id="IPR008380">
    <property type="entry name" value="HAD-SF_hydro_IG_5-nucl"/>
</dbReference>
<evidence type="ECO:0000256" key="2">
    <source>
        <dbReference type="ARBA" id="ARBA00022723"/>
    </source>
</evidence>
<evidence type="ECO:0000256" key="5">
    <source>
        <dbReference type="SAM" id="Coils"/>
    </source>
</evidence>
<keyword evidence="7" id="KW-1185">Reference proteome</keyword>
<dbReference type="GO" id="GO:0046872">
    <property type="term" value="F:metal ion binding"/>
    <property type="evidence" value="ECO:0007669"/>
    <property type="project" value="UniProtKB-KW"/>
</dbReference>
<evidence type="ECO:0000256" key="4">
    <source>
        <dbReference type="ARBA" id="ARBA00022842"/>
    </source>
</evidence>
<keyword evidence="2" id="KW-0479">Metal-binding</keyword>
<feature type="coiled-coil region" evidence="5">
    <location>
        <begin position="333"/>
        <end position="360"/>
    </location>
</feature>
<sequence length="457" mass="53760">MPVFINRVLNMKNIKVIGFDMDYTLIRYHAEAFEELTHKLAAKRLSERVDYPEEVKNLVFDFQRAIVGLVIDKRNGNLLQISRHGKVKIAYHGLEPLDFHKQQIIYQEMAIDLRDPDFQSLDTSFAISYGVLFSQLVQMKSEGYSLPGYREIAEDVNHEIDILHQDDSIKSRLRADFDRYVIKDPKVAGMLERYRDYGKKLMIITNSDYSYTRQLMDYALNPYLKKHKTWQDLFDIVITFADKPRFFEQKGRFLRIDPETELMSNHTEPVDFGIYQGGNFHKLQKDLGYSGSEILYLGDHIYGDVVSIKKTCNWRTALVLGDLEDEISGLIKSKDVQQQINKLMDEKLALEKEINFIDAKRFEGENIPRSRLTPLFDKMDGLNSKISELLRQYKIFFNPYWGEILRAGFDESRYAEQVEKYACIYMTKVSDLYDYSPKTYFRPYRRIMPHEDMTLLS</sequence>
<comment type="similarity">
    <text evidence="1">Belongs to the 5'(3')-deoxyribonucleotidase family.</text>
</comment>
<keyword evidence="5" id="KW-0175">Coiled coil</keyword>
<dbReference type="NCBIfam" id="TIGR02244">
    <property type="entry name" value="HAD-IG-Ncltidse"/>
    <property type="match status" value="1"/>
</dbReference>
<dbReference type="InterPro" id="IPR016695">
    <property type="entry name" value="Pur_nucleotidase"/>
</dbReference>
<evidence type="ECO:0000256" key="1">
    <source>
        <dbReference type="ARBA" id="ARBA00009589"/>
    </source>
</evidence>